<keyword evidence="3" id="KW-1185">Reference proteome</keyword>
<name>A0AAV9JKD3_9PEZI</name>
<organism evidence="2 3">
    <name type="scientific">Oleoguttula mirabilis</name>
    <dbReference type="NCBI Taxonomy" id="1507867"/>
    <lineage>
        <taxon>Eukaryota</taxon>
        <taxon>Fungi</taxon>
        <taxon>Dikarya</taxon>
        <taxon>Ascomycota</taxon>
        <taxon>Pezizomycotina</taxon>
        <taxon>Dothideomycetes</taxon>
        <taxon>Dothideomycetidae</taxon>
        <taxon>Mycosphaerellales</taxon>
        <taxon>Teratosphaeriaceae</taxon>
        <taxon>Oleoguttula</taxon>
    </lineage>
</organism>
<dbReference type="InterPro" id="IPR038883">
    <property type="entry name" value="AN11006-like"/>
</dbReference>
<dbReference type="Proteomes" id="UP001324427">
    <property type="component" value="Unassembled WGS sequence"/>
</dbReference>
<sequence length="242" mass="27609">MSTTTPRSTAPTSRLMSLPPELRLAIYELALVQPHPLSVSPLRRENEDAVYTNLRHNPRHNPRHLQSLEQRSGQPPLLRVCKQLRTEALSTFWGQNCFRIALDIGQNVTEAVKWVRTLPATGLRGLRYLQLGDQSAGHLIVDLREGRVVFRRDATLREEFDGPGMADEDVGEEVRAWQWWDGTVTRASEEHCRVMGDFVEGTIGAHREEGTGWGKGELVELIGLSREEGRKDRRKRTLEWWG</sequence>
<proteinExistence type="predicted"/>
<accession>A0AAV9JKD3</accession>
<dbReference type="EMBL" id="JAVFHQ010000019">
    <property type="protein sequence ID" value="KAK4545433.1"/>
    <property type="molecule type" value="Genomic_DNA"/>
</dbReference>
<dbReference type="PANTHER" id="PTHR42085:SF1">
    <property type="entry name" value="F-BOX DOMAIN-CONTAINING PROTEIN"/>
    <property type="match status" value="1"/>
</dbReference>
<reference evidence="2 3" key="1">
    <citation type="submission" date="2021-11" db="EMBL/GenBank/DDBJ databases">
        <title>Black yeast isolated from Biological Soil Crust.</title>
        <authorList>
            <person name="Kurbessoian T."/>
        </authorList>
    </citation>
    <scope>NUCLEOTIDE SEQUENCE [LARGE SCALE GENOMIC DNA]</scope>
    <source>
        <strain evidence="2 3">CCFEE 5522</strain>
    </source>
</reference>
<evidence type="ECO:0000259" key="1">
    <source>
        <dbReference type="Pfam" id="PF20150"/>
    </source>
</evidence>
<dbReference type="PANTHER" id="PTHR42085">
    <property type="entry name" value="F-BOX DOMAIN-CONTAINING PROTEIN"/>
    <property type="match status" value="1"/>
</dbReference>
<dbReference type="AlphaFoldDB" id="A0AAV9JKD3"/>
<dbReference type="Pfam" id="PF20150">
    <property type="entry name" value="2EXR"/>
    <property type="match status" value="1"/>
</dbReference>
<gene>
    <name evidence="2" type="ORF">LTR36_002783</name>
</gene>
<evidence type="ECO:0000313" key="3">
    <source>
        <dbReference type="Proteomes" id="UP001324427"/>
    </source>
</evidence>
<feature type="domain" description="2EXR" evidence="1">
    <location>
        <begin position="17"/>
        <end position="91"/>
    </location>
</feature>
<protein>
    <recommendedName>
        <fullName evidence="1">2EXR domain-containing protein</fullName>
    </recommendedName>
</protein>
<comment type="caution">
    <text evidence="2">The sequence shown here is derived from an EMBL/GenBank/DDBJ whole genome shotgun (WGS) entry which is preliminary data.</text>
</comment>
<dbReference type="InterPro" id="IPR045518">
    <property type="entry name" value="2EXR"/>
</dbReference>
<evidence type="ECO:0000313" key="2">
    <source>
        <dbReference type="EMBL" id="KAK4545433.1"/>
    </source>
</evidence>